<gene>
    <name evidence="2" type="ORF">SI8410_07010687</name>
</gene>
<organism evidence="2 3">
    <name type="scientific">Spirodela intermedia</name>
    <name type="common">Intermediate duckweed</name>
    <dbReference type="NCBI Taxonomy" id="51605"/>
    <lineage>
        <taxon>Eukaryota</taxon>
        <taxon>Viridiplantae</taxon>
        <taxon>Streptophyta</taxon>
        <taxon>Embryophyta</taxon>
        <taxon>Tracheophyta</taxon>
        <taxon>Spermatophyta</taxon>
        <taxon>Magnoliopsida</taxon>
        <taxon>Liliopsida</taxon>
        <taxon>Araceae</taxon>
        <taxon>Lemnoideae</taxon>
        <taxon>Spirodela</taxon>
    </lineage>
</organism>
<dbReference type="Pfam" id="PF14009">
    <property type="entry name" value="PADRE"/>
    <property type="match status" value="1"/>
</dbReference>
<dbReference type="InterPro" id="IPR025322">
    <property type="entry name" value="PADRE_dom"/>
</dbReference>
<sequence length="204" mass="21881">MGNVVSPCLLPNRRGTVKLVFWGGAVRVLPKSQPADELLFEYPDHVICQADSFFIGRPVPALGLHDELIAGKTYFVVPIDRLPPRVLTAASLSALSAAPKGSGMPFGESPFEYMKDAHERTIIRVNPEFIARIMSEGSGGGGGGGGDSGGGGNSSPLCTTPELQKHYAQLVGPREQQWSPKLETISERRARLSPSRILGFDIGR</sequence>
<feature type="region of interest" description="Disordered" evidence="1">
    <location>
        <begin position="134"/>
        <end position="160"/>
    </location>
</feature>
<reference evidence="2" key="1">
    <citation type="submission" date="2020-02" db="EMBL/GenBank/DDBJ databases">
        <authorList>
            <person name="Scholz U."/>
            <person name="Mascher M."/>
            <person name="Fiebig A."/>
        </authorList>
    </citation>
    <scope>NUCLEOTIDE SEQUENCE</scope>
</reference>
<name>A0A7I8KQE3_SPIIN</name>
<evidence type="ECO:0000256" key="1">
    <source>
        <dbReference type="SAM" id="MobiDB-lite"/>
    </source>
</evidence>
<evidence type="ECO:0000313" key="3">
    <source>
        <dbReference type="Proteomes" id="UP000663760"/>
    </source>
</evidence>
<proteinExistence type="predicted"/>
<dbReference type="OrthoDB" id="1899115at2759"/>
<evidence type="ECO:0000313" key="2">
    <source>
        <dbReference type="EMBL" id="CAA7400017.1"/>
    </source>
</evidence>
<dbReference type="EMBL" id="LR746270">
    <property type="protein sequence ID" value="CAA7400017.1"/>
    <property type="molecule type" value="Genomic_DNA"/>
</dbReference>
<dbReference type="PANTHER" id="PTHR33052">
    <property type="entry name" value="DUF4228 DOMAIN PROTEIN-RELATED"/>
    <property type="match status" value="1"/>
</dbReference>
<accession>A0A7I8KQE3</accession>
<keyword evidence="3" id="KW-1185">Reference proteome</keyword>
<protein>
    <submittedName>
        <fullName evidence="2">Uncharacterized protein</fullName>
    </submittedName>
</protein>
<dbReference type="AlphaFoldDB" id="A0A7I8KQE3"/>
<dbReference type="Proteomes" id="UP000663760">
    <property type="component" value="Chromosome 7"/>
</dbReference>
<feature type="compositionally biased region" description="Gly residues" evidence="1">
    <location>
        <begin position="137"/>
        <end position="153"/>
    </location>
</feature>